<comment type="caution">
    <text evidence="2">The sequence shown here is derived from an EMBL/GenBank/DDBJ whole genome shotgun (WGS) entry which is preliminary data.</text>
</comment>
<sequence>MSDIDPHDFPDFPLFPLSSVVFPGGVMPLRIFEPRYVDMVSLCMKGQTGFGVCALEPGSEGNQSTAPRSVGTLVEIMDFDRLEDGYLGITVEGNRRFEVLDRRQAENGLWWGTVRFLQERRDVPCPLEFAGLKRVAEALYDRLGEPYASRPREYDSAGWLSSRLTELLPFDAATKHALLATPDPVDRLKHIHPLVRLEEAGSTD</sequence>
<feature type="domain" description="Lon N-terminal" evidence="1">
    <location>
        <begin position="9"/>
        <end position="199"/>
    </location>
</feature>
<dbReference type="RefSeq" id="WP_311657956.1">
    <property type="nucleotide sequence ID" value="NZ_JAVRHY010000004.1"/>
</dbReference>
<dbReference type="InterPro" id="IPR015947">
    <property type="entry name" value="PUA-like_sf"/>
</dbReference>
<dbReference type="InterPro" id="IPR003111">
    <property type="entry name" value="Lon_prtase_N"/>
</dbReference>
<reference evidence="2 3" key="1">
    <citation type="submission" date="2023-09" db="EMBL/GenBank/DDBJ databases">
        <authorList>
            <person name="Rey-Velasco X."/>
        </authorList>
    </citation>
    <scope>NUCLEOTIDE SEQUENCE [LARGE SCALE GENOMIC DNA]</scope>
    <source>
        <strain evidence="2 3">P385</strain>
    </source>
</reference>
<dbReference type="PANTHER" id="PTHR46732">
    <property type="entry name" value="ATP-DEPENDENT PROTEASE LA (LON) DOMAIN PROTEIN"/>
    <property type="match status" value="1"/>
</dbReference>
<dbReference type="SUPFAM" id="SSF88697">
    <property type="entry name" value="PUA domain-like"/>
    <property type="match status" value="1"/>
</dbReference>
<dbReference type="Pfam" id="PF02190">
    <property type="entry name" value="LON_substr_bdg"/>
    <property type="match status" value="1"/>
</dbReference>
<proteinExistence type="predicted"/>
<dbReference type="Proteomes" id="UP001259982">
    <property type="component" value="Unassembled WGS sequence"/>
</dbReference>
<gene>
    <name evidence="2" type="ORF">RM531_05730</name>
</gene>
<dbReference type="Gene3D" id="2.30.130.40">
    <property type="entry name" value="LON domain-like"/>
    <property type="match status" value="1"/>
</dbReference>
<dbReference type="PROSITE" id="PS51787">
    <property type="entry name" value="LON_N"/>
    <property type="match status" value="1"/>
</dbReference>
<keyword evidence="3" id="KW-1185">Reference proteome</keyword>
<protein>
    <submittedName>
        <fullName evidence="2">LON peptidase substrate-binding domain-containing protein</fullName>
    </submittedName>
</protein>
<dbReference type="Gene3D" id="1.10.4060.10">
    <property type="entry name" value="BPP1347 like domain"/>
    <property type="match status" value="1"/>
</dbReference>
<dbReference type="EMBL" id="JAVRHY010000004">
    <property type="protein sequence ID" value="MDT0617965.1"/>
    <property type="molecule type" value="Genomic_DNA"/>
</dbReference>
<accession>A0ABU3B6A2</accession>
<dbReference type="SMART" id="SM00464">
    <property type="entry name" value="LON"/>
    <property type="match status" value="1"/>
</dbReference>
<dbReference type="InterPro" id="IPR046336">
    <property type="entry name" value="Lon_prtase_N_sf"/>
</dbReference>
<evidence type="ECO:0000313" key="3">
    <source>
        <dbReference type="Proteomes" id="UP001259982"/>
    </source>
</evidence>
<dbReference type="PANTHER" id="PTHR46732:SF8">
    <property type="entry name" value="ATP-DEPENDENT PROTEASE LA (LON) DOMAIN PROTEIN"/>
    <property type="match status" value="1"/>
</dbReference>
<evidence type="ECO:0000313" key="2">
    <source>
        <dbReference type="EMBL" id="MDT0617965.1"/>
    </source>
</evidence>
<name>A0ABU3B6A2_9GAMM</name>
<organism evidence="2 3">
    <name type="scientific">Spectribacter acetivorans</name>
    <dbReference type="NCBI Taxonomy" id="3075603"/>
    <lineage>
        <taxon>Bacteria</taxon>
        <taxon>Pseudomonadati</taxon>
        <taxon>Pseudomonadota</taxon>
        <taxon>Gammaproteobacteria</taxon>
        <taxon>Salinisphaerales</taxon>
        <taxon>Salinisphaeraceae</taxon>
        <taxon>Spectribacter</taxon>
    </lineage>
</organism>
<evidence type="ECO:0000259" key="1">
    <source>
        <dbReference type="PROSITE" id="PS51787"/>
    </source>
</evidence>